<dbReference type="SUPFAM" id="SSF56719">
    <property type="entry name" value="Type II DNA topoisomerase"/>
    <property type="match status" value="1"/>
</dbReference>
<evidence type="ECO:0000313" key="1">
    <source>
        <dbReference type="EMBL" id="KAH9522727.1"/>
    </source>
</evidence>
<proteinExistence type="predicted"/>
<gene>
    <name evidence="1" type="ORF">DERF_006290</name>
</gene>
<evidence type="ECO:0000313" key="2">
    <source>
        <dbReference type="Proteomes" id="UP000790347"/>
    </source>
</evidence>
<keyword evidence="2" id="KW-1185">Reference proteome</keyword>
<dbReference type="GO" id="GO:0003918">
    <property type="term" value="F:DNA topoisomerase type II (double strand cut, ATP-hydrolyzing) activity"/>
    <property type="evidence" value="ECO:0007669"/>
    <property type="project" value="InterPro"/>
</dbReference>
<reference evidence="1" key="2">
    <citation type="journal article" date="2022" name="Res Sq">
        <title>Comparative Genomics Reveals Insights into the Divergent Evolution of Astigmatic Mites and Household Pest Adaptations.</title>
        <authorList>
            <person name="Xiong Q."/>
            <person name="Wan A.T.-Y."/>
            <person name="Liu X.-Y."/>
            <person name="Fung C.S.-H."/>
            <person name="Xiao X."/>
            <person name="Malainual N."/>
            <person name="Hou J."/>
            <person name="Wang L."/>
            <person name="Wang M."/>
            <person name="Yang K."/>
            <person name="Cui Y."/>
            <person name="Leung E."/>
            <person name="Nong W."/>
            <person name="Shin S.-K."/>
            <person name="Au S."/>
            <person name="Jeong K.Y."/>
            <person name="Chew F.T."/>
            <person name="Hui J."/>
            <person name="Leung T.F."/>
            <person name="Tungtrongchitr A."/>
            <person name="Zhong N."/>
            <person name="Liu Z."/>
            <person name="Tsui S."/>
        </authorList>
    </citation>
    <scope>NUCLEOTIDE SEQUENCE</scope>
    <source>
        <strain evidence="1">Derf</strain>
        <tissue evidence="1">Whole organism</tissue>
    </source>
</reference>
<dbReference type="GO" id="GO:0005524">
    <property type="term" value="F:ATP binding"/>
    <property type="evidence" value="ECO:0007669"/>
    <property type="project" value="InterPro"/>
</dbReference>
<dbReference type="InterPro" id="IPR013758">
    <property type="entry name" value="Topo_IIA_A/C_ab"/>
</dbReference>
<dbReference type="AlphaFoldDB" id="A0A922I566"/>
<accession>A0A922I566</accession>
<dbReference type="EMBL" id="ASGP02000002">
    <property type="protein sequence ID" value="KAH9522727.1"/>
    <property type="molecule type" value="Genomic_DNA"/>
</dbReference>
<dbReference type="Gene3D" id="3.90.199.10">
    <property type="entry name" value="Topoisomerase II, domain 5"/>
    <property type="match status" value="1"/>
</dbReference>
<reference evidence="1" key="1">
    <citation type="submission" date="2013-05" db="EMBL/GenBank/DDBJ databases">
        <authorList>
            <person name="Yim A.K.Y."/>
            <person name="Chan T.F."/>
            <person name="Ji K.M."/>
            <person name="Liu X.Y."/>
            <person name="Zhou J.W."/>
            <person name="Li R.Q."/>
            <person name="Yang K.Y."/>
            <person name="Li J."/>
            <person name="Li M."/>
            <person name="Law P.T.W."/>
            <person name="Wu Y.L."/>
            <person name="Cai Z.L."/>
            <person name="Qin H."/>
            <person name="Bao Y."/>
            <person name="Leung R.K.K."/>
            <person name="Ng P.K.S."/>
            <person name="Zou J."/>
            <person name="Zhong X.J."/>
            <person name="Ran P.X."/>
            <person name="Zhong N.S."/>
            <person name="Liu Z.G."/>
            <person name="Tsui S.K.W."/>
        </authorList>
    </citation>
    <scope>NUCLEOTIDE SEQUENCE</scope>
    <source>
        <strain evidence="1">Derf</strain>
        <tissue evidence="1">Whole organism</tissue>
    </source>
</reference>
<dbReference type="Proteomes" id="UP000790347">
    <property type="component" value="Unassembled WGS sequence"/>
</dbReference>
<name>A0A922I566_DERFA</name>
<protein>
    <submittedName>
        <fullName evidence="1">Uncharacterized protein</fullName>
    </submittedName>
</protein>
<organism evidence="1 2">
    <name type="scientific">Dermatophagoides farinae</name>
    <name type="common">American house dust mite</name>
    <dbReference type="NCBI Taxonomy" id="6954"/>
    <lineage>
        <taxon>Eukaryota</taxon>
        <taxon>Metazoa</taxon>
        <taxon>Ecdysozoa</taxon>
        <taxon>Arthropoda</taxon>
        <taxon>Chelicerata</taxon>
        <taxon>Arachnida</taxon>
        <taxon>Acari</taxon>
        <taxon>Acariformes</taxon>
        <taxon>Sarcoptiformes</taxon>
        <taxon>Astigmata</taxon>
        <taxon>Psoroptidia</taxon>
        <taxon>Analgoidea</taxon>
        <taxon>Pyroglyphidae</taxon>
        <taxon>Dermatophagoidinae</taxon>
        <taxon>Dermatophagoides</taxon>
    </lineage>
</organism>
<dbReference type="GO" id="GO:0006265">
    <property type="term" value="P:DNA topological change"/>
    <property type="evidence" value="ECO:0007669"/>
    <property type="project" value="InterPro"/>
</dbReference>
<comment type="caution">
    <text evidence="1">The sequence shown here is derived from an EMBL/GenBank/DDBJ whole genome shotgun (WGS) entry which is preliminary data.</text>
</comment>
<dbReference type="GO" id="GO:0003677">
    <property type="term" value="F:DNA binding"/>
    <property type="evidence" value="ECO:0007669"/>
    <property type="project" value="InterPro"/>
</dbReference>
<dbReference type="Gene3D" id="3.30.1360.40">
    <property type="match status" value="1"/>
</dbReference>
<sequence>MYLSILEIKAHDEIVENIRRLIRGKELLPMKPWFKGFTGTIEQIDDKQLDLLYLAKQQYWMMNRSQSQNYLLVFRLKDIKKRY</sequence>
<dbReference type="InterPro" id="IPR013760">
    <property type="entry name" value="Topo_IIA-like_dom_sf"/>
</dbReference>